<comment type="caution">
    <text evidence="1">The sequence shown here is derived from an EMBL/GenBank/DDBJ whole genome shotgun (WGS) entry which is preliminary data.</text>
</comment>
<evidence type="ECO:0000313" key="1">
    <source>
        <dbReference type="EMBL" id="MDM7488691.1"/>
    </source>
</evidence>
<keyword evidence="2" id="KW-1185">Reference proteome</keyword>
<sequence>MSFQYQNLYEALGGRKLKTLKVIKDHIDGENLPPNTVAIFERYGFNKDQLKEAIEWIKDTHLNYSERLQAADAGM</sequence>
<proteinExistence type="predicted"/>
<organism evidence="1 2">
    <name type="scientific">Rhodococcus indonesiensis</name>
    <dbReference type="NCBI Taxonomy" id="3055869"/>
    <lineage>
        <taxon>Bacteria</taxon>
        <taxon>Bacillati</taxon>
        <taxon>Actinomycetota</taxon>
        <taxon>Actinomycetes</taxon>
        <taxon>Mycobacteriales</taxon>
        <taxon>Nocardiaceae</taxon>
        <taxon>Rhodococcus</taxon>
    </lineage>
</organism>
<dbReference type="RefSeq" id="WP_289378754.1">
    <property type="nucleotide sequence ID" value="NZ_JAUBOF010000027.1"/>
</dbReference>
<gene>
    <name evidence="1" type="ORF">QT969_10350</name>
</gene>
<name>A0ABT7RM21_9NOCA</name>
<dbReference type="EMBL" id="JAUBOF010000027">
    <property type="protein sequence ID" value="MDM7488691.1"/>
    <property type="molecule type" value="Genomic_DNA"/>
</dbReference>
<reference evidence="1 2" key="1">
    <citation type="submission" date="2023-06" db="EMBL/GenBank/DDBJ databases">
        <title>Rhodococcus indonesiensis sp. nov a new member of the Rhodococcus ruber lineage isolated from a sediment of neutral hot spring.</title>
        <authorList>
            <person name="Kusuma A.B."/>
            <person name="Fenylestari G."/>
            <person name="Ammar F."/>
            <person name="Nouioui I."/>
            <person name="Goodfellow M."/>
        </authorList>
    </citation>
    <scope>NUCLEOTIDE SEQUENCE [LARGE SCALE GENOMIC DNA]</scope>
    <source>
        <strain evidence="1 2">CSLK01-03</strain>
    </source>
</reference>
<evidence type="ECO:0000313" key="2">
    <source>
        <dbReference type="Proteomes" id="UP001233164"/>
    </source>
</evidence>
<protein>
    <submittedName>
        <fullName evidence="1">Uncharacterized protein</fullName>
    </submittedName>
</protein>
<accession>A0ABT7RM21</accession>
<dbReference type="Proteomes" id="UP001233164">
    <property type="component" value="Unassembled WGS sequence"/>
</dbReference>